<proteinExistence type="predicted"/>
<evidence type="ECO:0000313" key="1">
    <source>
        <dbReference type="EMBL" id="AMR59886.1"/>
    </source>
</evidence>
<name>A0A142IIU8_9CAUD</name>
<protein>
    <recommendedName>
        <fullName evidence="3">Nucleotide pyrophosphohydrolase</fullName>
    </recommendedName>
</protein>
<dbReference type="EMBL" id="KU726251">
    <property type="protein sequence ID" value="AMR59886.1"/>
    <property type="molecule type" value="Genomic_DNA"/>
</dbReference>
<reference evidence="1 2" key="1">
    <citation type="submission" date="2016-02" db="EMBL/GenBank/DDBJ databases">
        <title>Complete genome sequence of a polyvalent bacteriophage, SEGD1, simultaneously inhibiting both Salmonella enterica and Escherichia coli O157:H7.</title>
        <authorList>
            <person name="Fan J."/>
            <person name="Ma J."/>
        </authorList>
    </citation>
    <scope>NUCLEOTIDE SEQUENCE [LARGE SCALE GENOMIC DNA]</scope>
</reference>
<accession>A0A142IIU8</accession>
<evidence type="ECO:0000313" key="2">
    <source>
        <dbReference type="Proteomes" id="UP000223976"/>
    </source>
</evidence>
<evidence type="ECO:0008006" key="3">
    <source>
        <dbReference type="Google" id="ProtNLM"/>
    </source>
</evidence>
<dbReference type="Proteomes" id="UP000223976">
    <property type="component" value="Segment"/>
</dbReference>
<gene>
    <name evidence="1" type="ORF">SEGD1_239</name>
</gene>
<dbReference type="SUPFAM" id="SSF101386">
    <property type="entry name" value="all-alpha NTP pyrophosphatases"/>
    <property type="match status" value="1"/>
</dbReference>
<sequence length="313" mass="35655">MGDRFIIQIPYNVIVEPNQYLAQINELLAGFCQRQFVEPWSFEKLYTLCVNSETGHTYVEGKVFTGDQSLEINDFEMPWTLEGVEYRGTVDRPRYVPLYTIPQCITNVMGWSKARGILDNGVWYSQATKLYEEDGEAATGISKNKRRYIMDGIGDALVVLVNLMELIKFDSTDISTYVNDARSKKPHAGNSHYLFHKMRFHLTCAVDYIWDQAGIDSAKQLEYKHFENSDAVMIECHFAQMVEYANALAIAYDMTLEQCFSLAWDEIKDRKGFLNADGIFVKEADMTAAEIEVNGSLTVKDEAFTDGEETVHG</sequence>
<organism evidence="1 2">
    <name type="scientific">Enterobacteria phage SEGD1</name>
    <dbReference type="NCBI Taxonomy" id="1805456"/>
    <lineage>
        <taxon>Viruses</taxon>
        <taxon>Duplodnaviria</taxon>
        <taxon>Heunggongvirae</taxon>
        <taxon>Uroviricota</taxon>
        <taxon>Caudoviricetes</taxon>
        <taxon>Chimalliviridae</taxon>
        <taxon>Seoulvirus</taxon>
        <taxon>Seoulvirus SPN3US</taxon>
    </lineage>
</organism>
<dbReference type="Gene3D" id="1.10.287.1080">
    <property type="entry name" value="MazG-like"/>
    <property type="match status" value="1"/>
</dbReference>